<gene>
    <name evidence="1" type="ORF">BKA00_001074</name>
</gene>
<comment type="caution">
    <text evidence="1">The sequence shown here is derived from an EMBL/GenBank/DDBJ whole genome shotgun (WGS) entry which is preliminary data.</text>
</comment>
<evidence type="ECO:0000313" key="2">
    <source>
        <dbReference type="Proteomes" id="UP000546324"/>
    </source>
</evidence>
<evidence type="ECO:0000313" key="1">
    <source>
        <dbReference type="EMBL" id="MBB6394160.1"/>
    </source>
</evidence>
<dbReference type="AlphaFoldDB" id="A0A7X0FUW5"/>
<keyword evidence="2" id="KW-1185">Reference proteome</keyword>
<dbReference type="Proteomes" id="UP000546324">
    <property type="component" value="Unassembled WGS sequence"/>
</dbReference>
<proteinExistence type="predicted"/>
<name>A0A7X0FUW5_9ACTN</name>
<sequence length="49" mass="5281">MAQSVAPESRIVYEGRTTYLDAALLDPDRAASEVPDAHVHVYGGIGPKR</sequence>
<protein>
    <submittedName>
        <fullName evidence="1">Uncharacterized protein</fullName>
    </submittedName>
</protein>
<reference evidence="1 2" key="1">
    <citation type="submission" date="2020-08" db="EMBL/GenBank/DDBJ databases">
        <title>Sequencing the genomes of 1000 actinobacteria strains.</title>
        <authorList>
            <person name="Klenk H.-P."/>
        </authorList>
    </citation>
    <scope>NUCLEOTIDE SEQUENCE [LARGE SCALE GENOMIC DNA]</scope>
    <source>
        <strain evidence="1 2">DSM 43675</strain>
    </source>
</reference>
<accession>A0A7X0FUW5</accession>
<dbReference type="RefSeq" id="WP_230298942.1">
    <property type="nucleotide sequence ID" value="NZ_JACHMQ010000001.1"/>
</dbReference>
<organism evidence="1 2">
    <name type="scientific">Actinomadura coerulea</name>
    <dbReference type="NCBI Taxonomy" id="46159"/>
    <lineage>
        <taxon>Bacteria</taxon>
        <taxon>Bacillati</taxon>
        <taxon>Actinomycetota</taxon>
        <taxon>Actinomycetes</taxon>
        <taxon>Streptosporangiales</taxon>
        <taxon>Thermomonosporaceae</taxon>
        <taxon>Actinomadura</taxon>
    </lineage>
</organism>
<dbReference type="EMBL" id="JACHMQ010000001">
    <property type="protein sequence ID" value="MBB6394160.1"/>
    <property type="molecule type" value="Genomic_DNA"/>
</dbReference>